<protein>
    <recommendedName>
        <fullName evidence="3">Reverse transcriptase zinc-binding domain-containing protein</fullName>
    </recommendedName>
</protein>
<reference evidence="1" key="2">
    <citation type="submission" date="2020-06" db="EMBL/GenBank/DDBJ databases">
        <title>Helianthus annuus Genome sequencing and assembly Release 2.</title>
        <authorList>
            <person name="Gouzy J."/>
            <person name="Langlade N."/>
            <person name="Munos S."/>
        </authorList>
    </citation>
    <scope>NUCLEOTIDE SEQUENCE</scope>
    <source>
        <tissue evidence="1">Leaves</tissue>
    </source>
</reference>
<keyword evidence="2" id="KW-1185">Reference proteome</keyword>
<organism evidence="1 2">
    <name type="scientific">Helianthus annuus</name>
    <name type="common">Common sunflower</name>
    <dbReference type="NCBI Taxonomy" id="4232"/>
    <lineage>
        <taxon>Eukaryota</taxon>
        <taxon>Viridiplantae</taxon>
        <taxon>Streptophyta</taxon>
        <taxon>Embryophyta</taxon>
        <taxon>Tracheophyta</taxon>
        <taxon>Spermatophyta</taxon>
        <taxon>Magnoliopsida</taxon>
        <taxon>eudicotyledons</taxon>
        <taxon>Gunneridae</taxon>
        <taxon>Pentapetalae</taxon>
        <taxon>asterids</taxon>
        <taxon>campanulids</taxon>
        <taxon>Asterales</taxon>
        <taxon>Asteraceae</taxon>
        <taxon>Asteroideae</taxon>
        <taxon>Heliantheae alliance</taxon>
        <taxon>Heliantheae</taxon>
        <taxon>Helianthus</taxon>
    </lineage>
</organism>
<sequence>MQLFITSLERGMENVGPFWDDIIGWMAARVRSKSAANYGSKLVLAAASYFIWQERNSRLFKNQTRPPDVLSDVILQTVRYKLMVVKFKNTVKVRELLSAWGIHGTFLTDE</sequence>
<proteinExistence type="predicted"/>
<evidence type="ECO:0000313" key="2">
    <source>
        <dbReference type="Proteomes" id="UP000215914"/>
    </source>
</evidence>
<evidence type="ECO:0008006" key="3">
    <source>
        <dbReference type="Google" id="ProtNLM"/>
    </source>
</evidence>
<evidence type="ECO:0000313" key="1">
    <source>
        <dbReference type="EMBL" id="KAF5756309.1"/>
    </source>
</evidence>
<dbReference type="Proteomes" id="UP000215914">
    <property type="component" value="Unassembled WGS sequence"/>
</dbReference>
<comment type="caution">
    <text evidence="1">The sequence shown here is derived from an EMBL/GenBank/DDBJ whole genome shotgun (WGS) entry which is preliminary data.</text>
</comment>
<accession>A0A9K3GW04</accession>
<dbReference type="Gramene" id="mRNA:HanXRQr2_Chr17g0813091">
    <property type="protein sequence ID" value="CDS:HanXRQr2_Chr17g0813091.1"/>
    <property type="gene ID" value="HanXRQr2_Chr17g0813091"/>
</dbReference>
<name>A0A9K3GW04_HELAN</name>
<dbReference type="AlphaFoldDB" id="A0A9K3GW04"/>
<dbReference type="EMBL" id="MNCJ02000332">
    <property type="protein sequence ID" value="KAF5756309.1"/>
    <property type="molecule type" value="Genomic_DNA"/>
</dbReference>
<reference evidence="1" key="1">
    <citation type="journal article" date="2017" name="Nature">
        <title>The sunflower genome provides insights into oil metabolism, flowering and Asterid evolution.</title>
        <authorList>
            <person name="Badouin H."/>
            <person name="Gouzy J."/>
            <person name="Grassa C.J."/>
            <person name="Murat F."/>
            <person name="Staton S.E."/>
            <person name="Cottret L."/>
            <person name="Lelandais-Briere C."/>
            <person name="Owens G.L."/>
            <person name="Carrere S."/>
            <person name="Mayjonade B."/>
            <person name="Legrand L."/>
            <person name="Gill N."/>
            <person name="Kane N.C."/>
            <person name="Bowers J.E."/>
            <person name="Hubner S."/>
            <person name="Bellec A."/>
            <person name="Berard A."/>
            <person name="Berges H."/>
            <person name="Blanchet N."/>
            <person name="Boniface M.C."/>
            <person name="Brunel D."/>
            <person name="Catrice O."/>
            <person name="Chaidir N."/>
            <person name="Claudel C."/>
            <person name="Donnadieu C."/>
            <person name="Faraut T."/>
            <person name="Fievet G."/>
            <person name="Helmstetter N."/>
            <person name="King M."/>
            <person name="Knapp S.J."/>
            <person name="Lai Z."/>
            <person name="Le Paslier M.C."/>
            <person name="Lippi Y."/>
            <person name="Lorenzon L."/>
            <person name="Mandel J.R."/>
            <person name="Marage G."/>
            <person name="Marchand G."/>
            <person name="Marquand E."/>
            <person name="Bret-Mestries E."/>
            <person name="Morien E."/>
            <person name="Nambeesan S."/>
            <person name="Nguyen T."/>
            <person name="Pegot-Espagnet P."/>
            <person name="Pouilly N."/>
            <person name="Raftis F."/>
            <person name="Sallet E."/>
            <person name="Schiex T."/>
            <person name="Thomas J."/>
            <person name="Vandecasteele C."/>
            <person name="Vares D."/>
            <person name="Vear F."/>
            <person name="Vautrin S."/>
            <person name="Crespi M."/>
            <person name="Mangin B."/>
            <person name="Burke J.M."/>
            <person name="Salse J."/>
            <person name="Munos S."/>
            <person name="Vincourt P."/>
            <person name="Rieseberg L.H."/>
            <person name="Langlade N.B."/>
        </authorList>
    </citation>
    <scope>NUCLEOTIDE SEQUENCE</scope>
    <source>
        <tissue evidence="1">Leaves</tissue>
    </source>
</reference>
<gene>
    <name evidence="1" type="ORF">HanXRQr2_Chr17g0813091</name>
</gene>